<name>A0AA51N956_9BACT</name>
<proteinExistence type="predicted"/>
<dbReference type="EMBL" id="CP129970">
    <property type="protein sequence ID" value="WMN06795.1"/>
    <property type="molecule type" value="Genomic_DNA"/>
</dbReference>
<protein>
    <submittedName>
        <fullName evidence="1">Uncharacterized protein</fullName>
    </submittedName>
</protein>
<gene>
    <name evidence="1" type="ORF">QYS48_33740</name>
</gene>
<dbReference type="RefSeq" id="WP_308356753.1">
    <property type="nucleotide sequence ID" value="NZ_CP129970.2"/>
</dbReference>
<organism evidence="1 2">
    <name type="scientific">Marivirga arenosa</name>
    <dbReference type="NCBI Taxonomy" id="3059076"/>
    <lineage>
        <taxon>Bacteria</taxon>
        <taxon>Pseudomonadati</taxon>
        <taxon>Bacteroidota</taxon>
        <taxon>Cytophagia</taxon>
        <taxon>Cytophagales</taxon>
        <taxon>Marivirgaceae</taxon>
        <taxon>Marivirga</taxon>
    </lineage>
</organism>
<accession>A0AA51N956</accession>
<evidence type="ECO:0000313" key="1">
    <source>
        <dbReference type="EMBL" id="WMN06795.1"/>
    </source>
</evidence>
<dbReference type="Proteomes" id="UP001244443">
    <property type="component" value="Chromosome"/>
</dbReference>
<dbReference type="PROSITE" id="PS51257">
    <property type="entry name" value="PROKAR_LIPOPROTEIN"/>
    <property type="match status" value="1"/>
</dbReference>
<sequence length="224" mass="25878">MRLYQILFSLFLILASCENSTVAPNEEILGLQFFPLNVNESELYSVEEINYNNDGSIDTLRYQIQDEWVDSISLQNRIKLEGYRYKLDQAGNKEILSSIVKERSDKLASLKIGNSEEVKLSFPVAEGKSWDGFPQEFEEDEFEIFKAFQPYELGDQTFESTVQVIQEDNQDSVSNYDQRIEVYAASLGLIYKVSSQLEFCRETDCLGLQQIEIGRTIRMERVIN</sequence>
<evidence type="ECO:0000313" key="2">
    <source>
        <dbReference type="Proteomes" id="UP001244443"/>
    </source>
</evidence>
<dbReference type="AlphaFoldDB" id="A0AA51N956"/>
<keyword evidence="2" id="KW-1185">Reference proteome</keyword>
<reference evidence="1" key="1">
    <citation type="submission" date="2023-08" db="EMBL/GenBank/DDBJ databases">
        <title>Comparative genomics and taxonomic characterization of three novel marine species of genus Marivirga.</title>
        <authorList>
            <person name="Muhammad N."/>
            <person name="Kim S.-G."/>
        </authorList>
    </citation>
    <scope>NUCLEOTIDE SEQUENCE [LARGE SCALE GENOMIC DNA]</scope>
    <source>
        <strain evidence="1">ABR2-2</strain>
    </source>
</reference>